<name>X1DN43_9ZZZZ</name>
<dbReference type="EMBL" id="BART01032316">
    <property type="protein sequence ID" value="GAH09665.1"/>
    <property type="molecule type" value="Genomic_DNA"/>
</dbReference>
<protein>
    <submittedName>
        <fullName evidence="2">Uncharacterized protein</fullName>
    </submittedName>
</protein>
<evidence type="ECO:0000313" key="2">
    <source>
        <dbReference type="EMBL" id="GAH09665.1"/>
    </source>
</evidence>
<feature type="non-terminal residue" evidence="2">
    <location>
        <position position="1"/>
    </location>
</feature>
<evidence type="ECO:0000256" key="1">
    <source>
        <dbReference type="SAM" id="Phobius"/>
    </source>
</evidence>
<proteinExistence type="predicted"/>
<sequence length="34" mass="4000">FDFLVFLIFVPIISNWIVFLLNDLILSEDVAEED</sequence>
<reference evidence="2" key="1">
    <citation type="journal article" date="2014" name="Front. Microbiol.">
        <title>High frequency of phylogenetically diverse reductive dehalogenase-homologous genes in deep subseafloor sedimentary metagenomes.</title>
        <authorList>
            <person name="Kawai M."/>
            <person name="Futagami T."/>
            <person name="Toyoda A."/>
            <person name="Takaki Y."/>
            <person name="Nishi S."/>
            <person name="Hori S."/>
            <person name="Arai W."/>
            <person name="Tsubouchi T."/>
            <person name="Morono Y."/>
            <person name="Uchiyama I."/>
            <person name="Ito T."/>
            <person name="Fujiyama A."/>
            <person name="Inagaki F."/>
            <person name="Takami H."/>
        </authorList>
    </citation>
    <scope>NUCLEOTIDE SEQUENCE</scope>
    <source>
        <strain evidence="2">Expedition CK06-06</strain>
    </source>
</reference>
<comment type="caution">
    <text evidence="2">The sequence shown here is derived from an EMBL/GenBank/DDBJ whole genome shotgun (WGS) entry which is preliminary data.</text>
</comment>
<feature type="transmembrane region" description="Helical" evidence="1">
    <location>
        <begin position="6"/>
        <end position="26"/>
    </location>
</feature>
<organism evidence="2">
    <name type="scientific">marine sediment metagenome</name>
    <dbReference type="NCBI Taxonomy" id="412755"/>
    <lineage>
        <taxon>unclassified sequences</taxon>
        <taxon>metagenomes</taxon>
        <taxon>ecological metagenomes</taxon>
    </lineage>
</organism>
<dbReference type="AlphaFoldDB" id="X1DN43"/>
<gene>
    <name evidence="2" type="ORF">S01H4_55890</name>
</gene>
<accession>X1DN43</accession>
<keyword evidence="1" id="KW-0472">Membrane</keyword>
<keyword evidence="1" id="KW-0812">Transmembrane</keyword>
<keyword evidence="1" id="KW-1133">Transmembrane helix</keyword>